<dbReference type="InterPro" id="IPR045278">
    <property type="entry name" value="CRS1/CFM2/CFM3"/>
</dbReference>
<evidence type="ECO:0000256" key="2">
    <source>
        <dbReference type="ARBA" id="ARBA00022528"/>
    </source>
</evidence>
<dbReference type="InterPro" id="IPR001890">
    <property type="entry name" value="RNA-binding_CRM"/>
</dbReference>
<comment type="caution">
    <text evidence="13">The sequence shown here is derived from an EMBL/GenBank/DDBJ whole genome shotgun (WGS) entry which is preliminary data.</text>
</comment>
<comment type="subcellular location">
    <subcellularLocation>
        <location evidence="1">Plastid</location>
        <location evidence="1">Chloroplast</location>
    </subcellularLocation>
</comment>
<dbReference type="PROSITE" id="PS51295">
    <property type="entry name" value="CRM"/>
    <property type="match status" value="3"/>
</dbReference>
<keyword evidence="3" id="KW-0934">Plastid</keyword>
<keyword evidence="4" id="KW-0507">mRNA processing</keyword>
<evidence type="ECO:0000256" key="1">
    <source>
        <dbReference type="ARBA" id="ARBA00004229"/>
    </source>
</evidence>
<feature type="domain" description="CRM" evidence="12">
    <location>
        <begin position="359"/>
        <end position="455"/>
    </location>
</feature>
<dbReference type="Pfam" id="PF01985">
    <property type="entry name" value="CRS1_YhbY"/>
    <property type="match status" value="3"/>
</dbReference>
<feature type="region of interest" description="Disordered" evidence="11">
    <location>
        <begin position="917"/>
        <end position="938"/>
    </location>
</feature>
<evidence type="ECO:0000313" key="14">
    <source>
        <dbReference type="Proteomes" id="UP001279734"/>
    </source>
</evidence>
<evidence type="ECO:0000256" key="5">
    <source>
        <dbReference type="ARBA" id="ARBA00022737"/>
    </source>
</evidence>
<keyword evidence="9" id="KW-0687">Ribonucleoprotein</keyword>
<keyword evidence="2" id="KW-0150">Chloroplast</keyword>
<evidence type="ECO:0000256" key="7">
    <source>
        <dbReference type="ARBA" id="ARBA00022946"/>
    </source>
</evidence>
<dbReference type="SMART" id="SM01103">
    <property type="entry name" value="CRS1_YhbY"/>
    <property type="match status" value="3"/>
</dbReference>
<evidence type="ECO:0000256" key="10">
    <source>
        <dbReference type="PROSITE-ProRule" id="PRU00626"/>
    </source>
</evidence>
<organism evidence="13 14">
    <name type="scientific">Nepenthes gracilis</name>
    <name type="common">Slender pitcher plant</name>
    <dbReference type="NCBI Taxonomy" id="150966"/>
    <lineage>
        <taxon>Eukaryota</taxon>
        <taxon>Viridiplantae</taxon>
        <taxon>Streptophyta</taxon>
        <taxon>Embryophyta</taxon>
        <taxon>Tracheophyta</taxon>
        <taxon>Spermatophyta</taxon>
        <taxon>Magnoliopsida</taxon>
        <taxon>eudicotyledons</taxon>
        <taxon>Gunneridae</taxon>
        <taxon>Pentapetalae</taxon>
        <taxon>Caryophyllales</taxon>
        <taxon>Nepenthaceae</taxon>
        <taxon>Nepenthes</taxon>
    </lineage>
</organism>
<feature type="compositionally biased region" description="Acidic residues" evidence="11">
    <location>
        <begin position="918"/>
        <end position="936"/>
    </location>
</feature>
<keyword evidence="14" id="KW-1185">Reference proteome</keyword>
<feature type="domain" description="CRM" evidence="12">
    <location>
        <begin position="543"/>
        <end position="640"/>
    </location>
</feature>
<sequence length="962" mass="109318">MAFLSLHSSPPFLCDSSQPSLSLQTRTIFPHCFKTLRFRPCCSKDTIQPDCKHHHNLDLEVRKKNRKPRPSFYEQIREKWSLKLTPQTKKLPWQLEKEQPPLVKAAEIEELEEKGKRISRVYMPELKIDAARFLDANKSRETQFDSEPNVNKTCQEQKKLAAVEAEEVHDGSHEISASQVQMDGKQSFSEVASDPERSSLYNSLVLPRKIDGSSTIKPQLDYGTKGCQDCHGRNETGVEFRQDMTSNAKILAVENLLCLEDKVTHSEEAEEKIEIGKTSSGFSADKETQKSFSSEQEDVNGKHGGHSKEKFHNAYRQNAIIEASGQVNGANRLPWIPEAGLANGKEERCKRNNADLAEKILPEHELTRLRNIALRMKERIKVGPESVTQALVGSIHEKWKIDEVVKLKFEGPPAFNMKRTHEILERRTGGLVIWRSGSSIVLFRGMNYKFDCVQSYTRQSGADSDNVQQLQTATIPNSLRLPKGLSEEELMDMSELNDLLDTLGPRFLDWSGREPLPIDADLLPGVVPGYKAPFRLLPYRVRHGLRNKEMTFFRRFARTLPPHFALGRTRELEGLAAVMVKLWEKSAIAKIAIKRGVLNTCNERMAEELKKLTGGTLLSRNKEYIVFYRGNDFLPPAVTEALKEREKLTGLQHLEEEAQRDASALINSTAKVSKSPMVAGTLAETVAAISRWGNQPTGDDLEKMMKDSAVAKHASLVRYLEKKLALAKGKLTKAETALAKVQKFLEPAELPSDSETITDEERFLFRKIGLSMKPYLLLGRRGVFDGTIQNIHLHWKFRELVKIIVKGKSFAQLKHIAISLEAESGGVLVSMDKTTKGYAIVIYRGKNYQRPFTYRPRNLLTRRQALARSIELQRREALKHHISDLQERIELLKSGLEDIKNVKQIDEKTLYERLDFDSSGDDFDSESMEEDDDEGEAAYLEVYHSSDENTSDTELWKSKQWF</sequence>
<dbReference type="AlphaFoldDB" id="A0AAD3STB2"/>
<feature type="region of interest" description="Disordered" evidence="11">
    <location>
        <begin position="270"/>
        <end position="308"/>
    </location>
</feature>
<name>A0AAD3STB2_NEPGR</name>
<keyword evidence="5" id="KW-0677">Repeat</keyword>
<protein>
    <recommendedName>
        <fullName evidence="12">CRM domain-containing protein</fullName>
    </recommendedName>
</protein>
<feature type="region of interest" description="Disordered" evidence="11">
    <location>
        <begin position="943"/>
        <end position="962"/>
    </location>
</feature>
<dbReference type="FunFam" id="3.30.110.60:FF:000002">
    <property type="entry name" value="CRS2-associated factor 1, chloroplastic"/>
    <property type="match status" value="2"/>
</dbReference>
<dbReference type="GO" id="GO:0000373">
    <property type="term" value="P:Group II intron splicing"/>
    <property type="evidence" value="ECO:0007669"/>
    <property type="project" value="UniProtKB-ARBA"/>
</dbReference>
<evidence type="ECO:0000313" key="13">
    <source>
        <dbReference type="EMBL" id="GMH16539.1"/>
    </source>
</evidence>
<evidence type="ECO:0000256" key="8">
    <source>
        <dbReference type="ARBA" id="ARBA00023187"/>
    </source>
</evidence>
<keyword evidence="8" id="KW-0508">mRNA splicing</keyword>
<dbReference type="FunFam" id="3.30.110.60:FF:000003">
    <property type="entry name" value="CRM-domain containing factor CFM3B, chloroplastic"/>
    <property type="match status" value="1"/>
</dbReference>
<evidence type="ECO:0000256" key="4">
    <source>
        <dbReference type="ARBA" id="ARBA00022664"/>
    </source>
</evidence>
<dbReference type="Gene3D" id="3.30.110.60">
    <property type="entry name" value="YhbY-like"/>
    <property type="match status" value="3"/>
</dbReference>
<dbReference type="PANTHER" id="PTHR31846">
    <property type="entry name" value="CRS1 / YHBY (CRM) DOMAIN-CONTAINING PROTEIN"/>
    <property type="match status" value="1"/>
</dbReference>
<dbReference type="GO" id="GO:0009507">
    <property type="term" value="C:chloroplast"/>
    <property type="evidence" value="ECO:0007669"/>
    <property type="project" value="UniProtKB-SubCell"/>
</dbReference>
<dbReference type="Proteomes" id="UP001279734">
    <property type="component" value="Unassembled WGS sequence"/>
</dbReference>
<evidence type="ECO:0000256" key="3">
    <source>
        <dbReference type="ARBA" id="ARBA00022640"/>
    </source>
</evidence>
<dbReference type="GO" id="GO:0006397">
    <property type="term" value="P:mRNA processing"/>
    <property type="evidence" value="ECO:0007669"/>
    <property type="project" value="UniProtKB-KW"/>
</dbReference>
<feature type="domain" description="CRM" evidence="12">
    <location>
        <begin position="755"/>
        <end position="855"/>
    </location>
</feature>
<proteinExistence type="predicted"/>
<keyword evidence="6 10" id="KW-0694">RNA-binding</keyword>
<dbReference type="InterPro" id="IPR035920">
    <property type="entry name" value="YhbY-like_sf"/>
</dbReference>
<dbReference type="EMBL" id="BSYO01000016">
    <property type="protein sequence ID" value="GMH16539.1"/>
    <property type="molecule type" value="Genomic_DNA"/>
</dbReference>
<dbReference type="SUPFAM" id="SSF75471">
    <property type="entry name" value="YhbY-like"/>
    <property type="match status" value="3"/>
</dbReference>
<dbReference type="PANTHER" id="PTHR31846:SF7">
    <property type="entry name" value="CRS1 _ YHBY (CRM) DOMAIN-CONTAINING PROTEIN"/>
    <property type="match status" value="1"/>
</dbReference>
<evidence type="ECO:0000256" key="11">
    <source>
        <dbReference type="SAM" id="MobiDB-lite"/>
    </source>
</evidence>
<evidence type="ECO:0000259" key="12">
    <source>
        <dbReference type="PROSITE" id="PS51295"/>
    </source>
</evidence>
<keyword evidence="7" id="KW-0809">Transit peptide</keyword>
<evidence type="ECO:0000256" key="6">
    <source>
        <dbReference type="ARBA" id="ARBA00022884"/>
    </source>
</evidence>
<accession>A0AAD3STB2</accession>
<gene>
    <name evidence="13" type="ORF">Nepgr_018380</name>
</gene>
<reference evidence="13" key="1">
    <citation type="submission" date="2023-05" db="EMBL/GenBank/DDBJ databases">
        <title>Nepenthes gracilis genome sequencing.</title>
        <authorList>
            <person name="Fukushima K."/>
        </authorList>
    </citation>
    <scope>NUCLEOTIDE SEQUENCE</scope>
    <source>
        <strain evidence="13">SING2019-196</strain>
    </source>
</reference>
<dbReference type="GO" id="GO:1990904">
    <property type="term" value="C:ribonucleoprotein complex"/>
    <property type="evidence" value="ECO:0007669"/>
    <property type="project" value="UniProtKB-KW"/>
</dbReference>
<dbReference type="GO" id="GO:0003729">
    <property type="term" value="F:mRNA binding"/>
    <property type="evidence" value="ECO:0007669"/>
    <property type="project" value="InterPro"/>
</dbReference>
<evidence type="ECO:0000256" key="9">
    <source>
        <dbReference type="ARBA" id="ARBA00023274"/>
    </source>
</evidence>